<evidence type="ECO:0000313" key="2">
    <source>
        <dbReference type="Proteomes" id="UP001180020"/>
    </source>
</evidence>
<sequence>MIESAISHLLEGRRPPCGWNEEERLITRSEFRCSDKILESVAGAYEKDVCDSFVGKQKQKQVNSLSCL</sequence>
<name>A0AAV9EFY3_ACOCL</name>
<dbReference type="EMBL" id="JAUJYO010000008">
    <property type="protein sequence ID" value="KAK1310927.1"/>
    <property type="molecule type" value="Genomic_DNA"/>
</dbReference>
<accession>A0AAV9EFY3</accession>
<keyword evidence="2" id="KW-1185">Reference proteome</keyword>
<comment type="caution">
    <text evidence="1">The sequence shown here is derived from an EMBL/GenBank/DDBJ whole genome shotgun (WGS) entry which is preliminary data.</text>
</comment>
<proteinExistence type="predicted"/>
<evidence type="ECO:0000313" key="1">
    <source>
        <dbReference type="EMBL" id="KAK1310927.1"/>
    </source>
</evidence>
<dbReference type="AlphaFoldDB" id="A0AAV9EFY3"/>
<reference evidence="1" key="2">
    <citation type="submission" date="2023-06" db="EMBL/GenBank/DDBJ databases">
        <authorList>
            <person name="Ma L."/>
            <person name="Liu K.-W."/>
            <person name="Li Z."/>
            <person name="Hsiao Y.-Y."/>
            <person name="Qi Y."/>
            <person name="Fu T."/>
            <person name="Tang G."/>
            <person name="Zhang D."/>
            <person name="Sun W.-H."/>
            <person name="Liu D.-K."/>
            <person name="Li Y."/>
            <person name="Chen G.-Z."/>
            <person name="Liu X.-D."/>
            <person name="Liao X.-Y."/>
            <person name="Jiang Y.-T."/>
            <person name="Yu X."/>
            <person name="Hao Y."/>
            <person name="Huang J."/>
            <person name="Zhao X.-W."/>
            <person name="Ke S."/>
            <person name="Chen Y.-Y."/>
            <person name="Wu W.-L."/>
            <person name="Hsu J.-L."/>
            <person name="Lin Y.-F."/>
            <person name="Huang M.-D."/>
            <person name="Li C.-Y."/>
            <person name="Huang L."/>
            <person name="Wang Z.-W."/>
            <person name="Zhao X."/>
            <person name="Zhong W.-Y."/>
            <person name="Peng D.-H."/>
            <person name="Ahmad S."/>
            <person name="Lan S."/>
            <person name="Zhang J.-S."/>
            <person name="Tsai W.-C."/>
            <person name="Van De Peer Y."/>
            <person name="Liu Z.-J."/>
        </authorList>
    </citation>
    <scope>NUCLEOTIDE SEQUENCE</scope>
    <source>
        <strain evidence="1">CP</strain>
        <tissue evidence="1">Leaves</tissue>
    </source>
</reference>
<organism evidence="1 2">
    <name type="scientific">Acorus calamus</name>
    <name type="common">Sweet flag</name>
    <dbReference type="NCBI Taxonomy" id="4465"/>
    <lineage>
        <taxon>Eukaryota</taxon>
        <taxon>Viridiplantae</taxon>
        <taxon>Streptophyta</taxon>
        <taxon>Embryophyta</taxon>
        <taxon>Tracheophyta</taxon>
        <taxon>Spermatophyta</taxon>
        <taxon>Magnoliopsida</taxon>
        <taxon>Liliopsida</taxon>
        <taxon>Acoraceae</taxon>
        <taxon>Acorus</taxon>
    </lineage>
</organism>
<gene>
    <name evidence="1" type="ORF">QJS10_CPA08g00684</name>
</gene>
<dbReference type="Proteomes" id="UP001180020">
    <property type="component" value="Unassembled WGS sequence"/>
</dbReference>
<protein>
    <submittedName>
        <fullName evidence="1">Uncharacterized protein</fullName>
    </submittedName>
</protein>
<reference evidence="1" key="1">
    <citation type="journal article" date="2023" name="Nat. Commun.">
        <title>Diploid and tetraploid genomes of Acorus and the evolution of monocots.</title>
        <authorList>
            <person name="Ma L."/>
            <person name="Liu K.W."/>
            <person name="Li Z."/>
            <person name="Hsiao Y.Y."/>
            <person name="Qi Y."/>
            <person name="Fu T."/>
            <person name="Tang G.D."/>
            <person name="Zhang D."/>
            <person name="Sun W.H."/>
            <person name="Liu D.K."/>
            <person name="Li Y."/>
            <person name="Chen G.Z."/>
            <person name="Liu X.D."/>
            <person name="Liao X.Y."/>
            <person name="Jiang Y.T."/>
            <person name="Yu X."/>
            <person name="Hao Y."/>
            <person name="Huang J."/>
            <person name="Zhao X.W."/>
            <person name="Ke S."/>
            <person name="Chen Y.Y."/>
            <person name="Wu W.L."/>
            <person name="Hsu J.L."/>
            <person name="Lin Y.F."/>
            <person name="Huang M.D."/>
            <person name="Li C.Y."/>
            <person name="Huang L."/>
            <person name="Wang Z.W."/>
            <person name="Zhao X."/>
            <person name="Zhong W.Y."/>
            <person name="Peng D.H."/>
            <person name="Ahmad S."/>
            <person name="Lan S."/>
            <person name="Zhang J.S."/>
            <person name="Tsai W.C."/>
            <person name="Van de Peer Y."/>
            <person name="Liu Z.J."/>
        </authorList>
    </citation>
    <scope>NUCLEOTIDE SEQUENCE</scope>
    <source>
        <strain evidence="1">CP</strain>
    </source>
</reference>